<evidence type="ECO:0000313" key="3">
    <source>
        <dbReference type="EMBL" id="GAA2650217.1"/>
    </source>
</evidence>
<dbReference type="SUPFAM" id="SSF54909">
    <property type="entry name" value="Dimeric alpha+beta barrel"/>
    <property type="match status" value="1"/>
</dbReference>
<keyword evidence="4" id="KW-1185">Reference proteome</keyword>
<proteinExistence type="inferred from homology"/>
<name>A0ABN3RE03_9ACTN</name>
<dbReference type="InterPro" id="IPR011008">
    <property type="entry name" value="Dimeric_a/b-barrel"/>
</dbReference>
<evidence type="ECO:0000313" key="4">
    <source>
        <dbReference type="Proteomes" id="UP001501666"/>
    </source>
</evidence>
<dbReference type="Gene3D" id="3.30.70.1060">
    <property type="entry name" value="Dimeric alpha+beta barrel"/>
    <property type="match status" value="1"/>
</dbReference>
<feature type="domain" description="YCII-related" evidence="2">
    <location>
        <begin position="31"/>
        <end position="100"/>
    </location>
</feature>
<reference evidence="3 4" key="1">
    <citation type="journal article" date="2019" name="Int. J. Syst. Evol. Microbiol.">
        <title>The Global Catalogue of Microorganisms (GCM) 10K type strain sequencing project: providing services to taxonomists for standard genome sequencing and annotation.</title>
        <authorList>
            <consortium name="The Broad Institute Genomics Platform"/>
            <consortium name="The Broad Institute Genome Sequencing Center for Infectious Disease"/>
            <person name="Wu L."/>
            <person name="Ma J."/>
        </authorList>
    </citation>
    <scope>NUCLEOTIDE SEQUENCE [LARGE SCALE GENOMIC DNA]</scope>
    <source>
        <strain evidence="3 4">JCM 6835</strain>
    </source>
</reference>
<sequence>MAPVYRLILNSPSSDHTLGRMMILELAFTATPERLAARPAHRSFLARLHEEGRLLAAGPWADDSGALLVFTGERAEVERVLEADPYYRTPGVEVTRVREWAPVVGPAR</sequence>
<dbReference type="Proteomes" id="UP001501666">
    <property type="component" value="Unassembled WGS sequence"/>
</dbReference>
<comment type="similarity">
    <text evidence="1">Belongs to the YciI family.</text>
</comment>
<comment type="caution">
    <text evidence="3">The sequence shown here is derived from an EMBL/GenBank/DDBJ whole genome shotgun (WGS) entry which is preliminary data.</text>
</comment>
<accession>A0ABN3RE03</accession>
<dbReference type="InterPro" id="IPR005545">
    <property type="entry name" value="YCII"/>
</dbReference>
<evidence type="ECO:0000259" key="2">
    <source>
        <dbReference type="Pfam" id="PF03795"/>
    </source>
</evidence>
<dbReference type="EMBL" id="BAAATE010000003">
    <property type="protein sequence ID" value="GAA2650217.1"/>
    <property type="molecule type" value="Genomic_DNA"/>
</dbReference>
<gene>
    <name evidence="3" type="ORF">GCM10010412_015850</name>
</gene>
<organism evidence="3 4">
    <name type="scientific">Nonomuraea recticatena</name>
    <dbReference type="NCBI Taxonomy" id="46178"/>
    <lineage>
        <taxon>Bacteria</taxon>
        <taxon>Bacillati</taxon>
        <taxon>Actinomycetota</taxon>
        <taxon>Actinomycetes</taxon>
        <taxon>Streptosporangiales</taxon>
        <taxon>Streptosporangiaceae</taxon>
        <taxon>Nonomuraea</taxon>
    </lineage>
</organism>
<evidence type="ECO:0000256" key="1">
    <source>
        <dbReference type="ARBA" id="ARBA00007689"/>
    </source>
</evidence>
<dbReference type="Pfam" id="PF03795">
    <property type="entry name" value="YCII"/>
    <property type="match status" value="1"/>
</dbReference>
<protein>
    <recommendedName>
        <fullName evidence="2">YCII-related domain-containing protein</fullName>
    </recommendedName>
</protein>